<comment type="caution">
    <text evidence="2">The sequence shown here is derived from an EMBL/GenBank/DDBJ whole genome shotgun (WGS) entry which is preliminary data.</text>
</comment>
<proteinExistence type="predicted"/>
<feature type="region of interest" description="Disordered" evidence="1">
    <location>
        <begin position="217"/>
        <end position="298"/>
    </location>
</feature>
<feature type="compositionally biased region" description="Basic and acidic residues" evidence="1">
    <location>
        <begin position="1231"/>
        <end position="1240"/>
    </location>
</feature>
<feature type="region of interest" description="Disordered" evidence="1">
    <location>
        <begin position="502"/>
        <end position="521"/>
    </location>
</feature>
<feature type="region of interest" description="Disordered" evidence="1">
    <location>
        <begin position="675"/>
        <end position="728"/>
    </location>
</feature>
<feature type="compositionally biased region" description="Polar residues" evidence="1">
    <location>
        <begin position="73"/>
        <end position="85"/>
    </location>
</feature>
<protein>
    <submittedName>
        <fullName evidence="2">Uncharacterized protein</fullName>
    </submittedName>
</protein>
<feature type="compositionally biased region" description="Basic residues" evidence="1">
    <location>
        <begin position="504"/>
        <end position="517"/>
    </location>
</feature>
<dbReference type="AlphaFoldDB" id="A0ABD0LV64"/>
<keyword evidence="3" id="KW-1185">Reference proteome</keyword>
<evidence type="ECO:0000313" key="2">
    <source>
        <dbReference type="EMBL" id="KAK7503013.1"/>
    </source>
</evidence>
<feature type="compositionally biased region" description="Polar residues" evidence="1">
    <location>
        <begin position="248"/>
        <end position="259"/>
    </location>
</feature>
<feature type="region of interest" description="Disordered" evidence="1">
    <location>
        <begin position="1228"/>
        <end position="1252"/>
    </location>
</feature>
<name>A0ABD0LV64_9CAEN</name>
<sequence>MSASASEGGDVLLNHMVLLPDIHKSGDVDPSAGAGHSVDTVSNCSSAGSEFMGYKHADEASSDDVDSHFHHSQIPSVIPSHSGQEQRCSGIVQMSLCSEGDSETPLAASCAEDRSDNAMMEEIEMNNNLSELHTDDHASFGVPDGHGPLSSMSMTGDQGLRHKQTDKCSNKGTAPYPEMLFSNSFAEVIDSARGNMGLTSLVKSTGARACEHSDMVEDLTEAGSDKDPGAENSNKESQAVGDEPLDQIGSSASGSTSHTKCMGHKPTNGSKETLEKQKTPDALPQKDRPGPVSSKRCRCKVPVPQETISEAGGSARAGERRMCGKCMKRIPLRRPKKQTKSPDICCFSGKHKPHLVLKEHNYSRSARHLSFQALNVLLNETEKHNDENKSQMACDSEVDARESHGNVAVYVFPPKFGSEINTYREEQRPLHLQEPHGVPLKEVEGKRAADSIICCQTMPVQLHKDTCPQALDPACRQSQSESCKTRQEHSCMKNEQNSCGKTEKKVRHKMKPKTKQPKKSEMETIVHNDFAVLDTFGIDPCYVVLERTPGAVHRKARHRPPCPKHCRAESLDFLCEVGKLVHCKHSVSEQSLSVEPDNSKQRLGVFNPKRDCLRHNKTLEGYEEYRQQQLQAIRMKRMKENGVFEGGQIIGNSMDMFFPLSSLCAEGITDTHVSNSSIKTEQGLVGKRKSEESDPRSHCMHSHVRERGQDELTAPGLPKGPKHRPKRKVRVDAQDELGAATNVSSGSHKQLCDDIDEKSHPVDRCLRSDTIERKKAVTEEAEMDKMKMSKFDVKYYVFEADGRAFVVPLIRTSCRVGSVNRLDDEDLLYVKTVISFLLEEKTSCARHLGYHESLKQKRKSRSLTKSERFKPLMVGSVEEFHIECLKIVASDPHVLNLAPQNNKISEIEYLTQLGEEVYLYLTGAMEDAPPWIKELAKKVVAKQRQKIQNKNRLRPSKDVTIEIDYAEECSDIDVGEEEEVSIVNSGISLDVCGLSADGAETQLALATPDADVSYGAVGGVPFTEPVQPGKENTGQPTGSYVSEDVYVQDAKPLLSDLMQVSQTPITGDTAEMPFHGQHISVPLPPSFESVQNSASDWNPHTGLSVVVPSSSEYTTLTQEAEEPDRKPLAHELLAAASVSVPLLEPPQEQFHTQQAGHLHQQQTQEQNPGWPYAIVKQEPPDDYSFALSGGVKEETPAPVPEDSSATGNPVLPFITADTFGHGIVQLEQETQDVRRGEKNVKATVSRNKVFDP</sequence>
<organism evidence="2 3">
    <name type="scientific">Batillaria attramentaria</name>
    <dbReference type="NCBI Taxonomy" id="370345"/>
    <lineage>
        <taxon>Eukaryota</taxon>
        <taxon>Metazoa</taxon>
        <taxon>Spiralia</taxon>
        <taxon>Lophotrochozoa</taxon>
        <taxon>Mollusca</taxon>
        <taxon>Gastropoda</taxon>
        <taxon>Caenogastropoda</taxon>
        <taxon>Sorbeoconcha</taxon>
        <taxon>Cerithioidea</taxon>
        <taxon>Batillariidae</taxon>
        <taxon>Batillaria</taxon>
    </lineage>
</organism>
<feature type="compositionally biased region" description="Basic and acidic residues" evidence="1">
    <location>
        <begin position="59"/>
        <end position="69"/>
    </location>
</feature>
<gene>
    <name evidence="2" type="ORF">BaRGS_00005639</name>
</gene>
<feature type="compositionally biased region" description="Basic and acidic residues" evidence="1">
    <location>
        <begin position="272"/>
        <end position="289"/>
    </location>
</feature>
<dbReference type="EMBL" id="JACVVK020000022">
    <property type="protein sequence ID" value="KAK7503013.1"/>
    <property type="molecule type" value="Genomic_DNA"/>
</dbReference>
<evidence type="ECO:0000313" key="3">
    <source>
        <dbReference type="Proteomes" id="UP001519460"/>
    </source>
</evidence>
<accession>A0ABD0LV64</accession>
<reference evidence="2 3" key="1">
    <citation type="journal article" date="2023" name="Sci. Data">
        <title>Genome assembly of the Korean intertidal mud-creeper Batillaria attramentaria.</title>
        <authorList>
            <person name="Patra A.K."/>
            <person name="Ho P.T."/>
            <person name="Jun S."/>
            <person name="Lee S.J."/>
            <person name="Kim Y."/>
            <person name="Won Y.J."/>
        </authorList>
    </citation>
    <scope>NUCLEOTIDE SEQUENCE [LARGE SCALE GENOMIC DNA]</scope>
    <source>
        <strain evidence="2">Wonlab-2016</strain>
    </source>
</reference>
<feature type="region of interest" description="Disordered" evidence="1">
    <location>
        <begin position="59"/>
        <end position="85"/>
    </location>
</feature>
<dbReference type="Proteomes" id="UP001519460">
    <property type="component" value="Unassembled WGS sequence"/>
</dbReference>
<evidence type="ECO:0000256" key="1">
    <source>
        <dbReference type="SAM" id="MobiDB-lite"/>
    </source>
</evidence>
<feature type="compositionally biased region" description="Basic and acidic residues" evidence="1">
    <location>
        <begin position="688"/>
        <end position="710"/>
    </location>
</feature>